<dbReference type="Gene3D" id="2.60.40.3710">
    <property type="match status" value="1"/>
</dbReference>
<dbReference type="Pfam" id="PF01835">
    <property type="entry name" value="MG2"/>
    <property type="match status" value="1"/>
</dbReference>
<dbReference type="SMART" id="SM01360">
    <property type="entry name" value="A2M"/>
    <property type="match status" value="1"/>
</dbReference>
<dbReference type="Pfam" id="PF00207">
    <property type="entry name" value="A2M"/>
    <property type="match status" value="1"/>
</dbReference>
<dbReference type="InterPro" id="IPR001599">
    <property type="entry name" value="Macroglobln_a2"/>
</dbReference>
<keyword evidence="2" id="KW-0732">Signal</keyword>
<evidence type="ECO:0000313" key="6">
    <source>
        <dbReference type="Proteomes" id="UP000316925"/>
    </source>
</evidence>
<feature type="domain" description="Alpha-2-macroglobulin bait region" evidence="3">
    <location>
        <begin position="963"/>
        <end position="1117"/>
    </location>
</feature>
<accession>A0A523YNI6</accession>
<dbReference type="EMBL" id="SOIJ01000149">
    <property type="protein sequence ID" value="TET93061.1"/>
    <property type="molecule type" value="Genomic_DNA"/>
</dbReference>
<dbReference type="InterPro" id="IPR013783">
    <property type="entry name" value="Ig-like_fold"/>
</dbReference>
<feature type="domain" description="Alpha-2-macroglobulin" evidence="4">
    <location>
        <begin position="1180"/>
        <end position="1270"/>
    </location>
</feature>
<dbReference type="GO" id="GO:0004866">
    <property type="term" value="F:endopeptidase inhibitor activity"/>
    <property type="evidence" value="ECO:0007669"/>
    <property type="project" value="InterPro"/>
</dbReference>
<dbReference type="Pfam" id="PF13205">
    <property type="entry name" value="Big_5"/>
    <property type="match status" value="1"/>
</dbReference>
<dbReference type="Pfam" id="PF07703">
    <property type="entry name" value="A2M_BRD"/>
    <property type="match status" value="1"/>
</dbReference>
<name>A0A523YNI6_UNCAE</name>
<reference evidence="5 6" key="1">
    <citation type="submission" date="2019-03" db="EMBL/GenBank/DDBJ databases">
        <title>Metabolic potential of uncultured bacteria and archaea associated with petroleum seepage in deep-sea sediments.</title>
        <authorList>
            <person name="Dong X."/>
            <person name="Hubert C."/>
        </authorList>
    </citation>
    <scope>NUCLEOTIDE SEQUENCE [LARGE SCALE GENOMIC DNA]</scope>
    <source>
        <strain evidence="5">E29_bin28</strain>
    </source>
</reference>
<dbReference type="PANTHER" id="PTHR40094:SF1">
    <property type="entry name" value="UBIQUITIN DOMAIN-CONTAINING PROTEIN"/>
    <property type="match status" value="1"/>
</dbReference>
<protein>
    <recommendedName>
        <fullName evidence="7">Alpha-2-macroglobulin</fullName>
    </recommendedName>
</protein>
<comment type="similarity">
    <text evidence="1">Belongs to the protease inhibitor I39 (alpha-2-macroglobulin) family. Bacterial alpha-2-macroglobulin subfamily.</text>
</comment>
<comment type="caution">
    <text evidence="5">The sequence shown here is derived from an EMBL/GenBank/DDBJ whole genome shotgun (WGS) entry which is preliminary data.</text>
</comment>
<dbReference type="InterPro" id="IPR041203">
    <property type="entry name" value="Bact_A2M_MG5"/>
</dbReference>
<evidence type="ECO:0000259" key="3">
    <source>
        <dbReference type="SMART" id="SM01359"/>
    </source>
</evidence>
<evidence type="ECO:0000256" key="1">
    <source>
        <dbReference type="ARBA" id="ARBA00010556"/>
    </source>
</evidence>
<dbReference type="InterPro" id="IPR002890">
    <property type="entry name" value="MG2"/>
</dbReference>
<dbReference type="InterPro" id="IPR021868">
    <property type="entry name" value="Alpha_2_Macroglob_MG3"/>
</dbReference>
<dbReference type="InterPro" id="IPR051802">
    <property type="entry name" value="YfhM-like"/>
</dbReference>
<dbReference type="Gene3D" id="1.50.10.20">
    <property type="match status" value="1"/>
</dbReference>
<evidence type="ECO:0008006" key="7">
    <source>
        <dbReference type="Google" id="ProtNLM"/>
    </source>
</evidence>
<dbReference type="InterPro" id="IPR011625">
    <property type="entry name" value="A2M_N_BRD"/>
</dbReference>
<dbReference type="Pfam" id="PF11974">
    <property type="entry name" value="bMG3"/>
    <property type="match status" value="1"/>
</dbReference>
<sequence length="1869" mass="213905">MLKRKQKMVWLIGILTFLVLTKWGLSSVFAEEIKILSVAPRGPTDHIGETSTIIVSFNQPMVSLQKFPEGEGTGPLLIRPRVSGKYRWMGTRTLVFLPERGRLPYGTNFTVTVPRGISSISGEILKEDFSWSLETPRPKLISHWPRDKSQWINLNEVVILQFNQKMPLEEARDFLELTGRGSKGRKTFLPFQVRYLTQEEIKEQRLRAKEGEILLLKPEEKFRPGYFYEVKVLKGLPGVEGPLGMSKDYKFNFSTYGLFRFLRIEKPHLSSPQDSIVLNFSNPVSYREVATNISFQPEIEIPEYYYGSDYSNSRIYLWLNLEPDTLYTAALSPDLKDRFGNPLDEKTNFTFSTGPYTPWVSTSGRWAVLEAYGNLLYPVTFMNISQVRLRVGSLGLDEVIPLLSQEGIFRQGEAIKDIKNFLDISREWRIKESRNQEVVDFIKIKDTLGQKKYGAVFAELFIPELEEYERYRRVFIQVTEMGMTAKFSSENNLIWVTELKTAAPIEGALVEIRDDFNKVFWRGRTDSHGLVRTPGWKTLGIKAKREGEKPRQWAVVSRGEDTVVINSDWGTGIFPYQFGISYDWGPVPQKLTGYLFTERGLYRPGEEVHLKAVVREKRSGKWEIPETKEAWIFIRNSRDEEILKDKVALSTYGSFFLSFTLAKNAPSGYYRIQVSPFEAEEERNKHPESRFDGSFRVEDFRPANFEVSVRTDKESYVFKDSCKATIEGSYLFGAAMSGEKVSWKLRLNPTRFSPPGHQGYFFGPGWWEDDDESQLIESGEGKLDSSGRFYLEKSLEEVGFKGSASLRLEAVVTDLTRQSIADRTTAVVHRGEYYIGIKPSTTFTKEGEEVKIKVITVNSEGVVIPGKNLELRVLKREWYSKREARPGGRWSLISKKEDKEKAFYQVISGEEPLSFSFSPESAGLYLLEARGEDSRGNKILTGSSFYASGKGYDLWEKRKDDRIELVADADNYRPGDRAIILVKSPYEEARALITLEREGIIESWVDQIQGTADTIEIPITRDHIPNLFVSVILLRGRLSEDHTPGKENLAKPSFKIGYLDLSVDPMEKRLQVEVIPDKKEYSPQNKVRLAIKVRNAAGKQVSSEVSVAVVDMGVLNLIGYKTPDAFTTFYSHRPLSVITSETRFYVIEATEVATKGRSPGGDGGMEKFAGIAMRERIIPTAYWNPSVEIGAEGWGEVSFELPDNLTTFKVMVTALTKDSSFGAGEEKLVVKKPLLLKSALPQFVRREDSFEAGVVVYNYTGKEGEVQLLGETEGITLKGEKVKKVFLRPGENREVRFSFEAHKIGEAKFFFKAVMGDYSDGLAVTVPVNLPRQTESLALFESSLEDAYEEILIPEDIYPDVGEVKVSISSGLLFSLKHPFVSLLNYPYLCLEQRLSRIFPLILSRDIVESFDFSFPEGKSPEEIVKETLKEVSLYQRPNGGFSYWEDSSYDSPYLTCYTLFILKKAEEAGYEVPSSIMDKGAKYLKEFLHGKLEKQKYPYGSRSWRSSEAFSLYVLSLLGKPEPAYMERLYRKRDEIPLFARTFLVKAIHLGPGDREMKEELVRDFMNKIKISPTSAYFEDEEKIPWVFHSSLRTTAMILQTLIEIEKEPVFSPQIVRYLLREQQGRWLSTQDNAYLFYALADYFHRYEEEEPEFQVKVRLAGKTILEHFFRGRIDRVSEKTVDIASLEKGEKLPLEIDKDGEGRMYYEVRMRYAPTGRIEARDEGIAVFKSFETLEGKRIEDSFPLGDLVVVNLKVVIPQARHFVVVEDPLPAGFAPVNLSFETESRELAREIEKRKTQPWWQGFRHMEMYNDKVLLFADYLPPGIHTHTYLVRVTTPGTYCLPATKAEEMYTPEVFGRSREKEMVIK</sequence>
<gene>
    <name evidence="5" type="ORF">E3J33_02625</name>
</gene>
<dbReference type="Gene3D" id="2.60.40.1930">
    <property type="match status" value="1"/>
</dbReference>
<dbReference type="SMART" id="SM01359">
    <property type="entry name" value="A2M_N_2"/>
    <property type="match status" value="1"/>
</dbReference>
<dbReference type="Gene3D" id="2.60.40.10">
    <property type="entry name" value="Immunoglobulins"/>
    <property type="match status" value="1"/>
</dbReference>
<dbReference type="InterPro" id="IPR041246">
    <property type="entry name" value="Bact_MG10"/>
</dbReference>
<proteinExistence type="inferred from homology"/>
<evidence type="ECO:0000256" key="2">
    <source>
        <dbReference type="ARBA" id="ARBA00022729"/>
    </source>
</evidence>
<evidence type="ECO:0000313" key="5">
    <source>
        <dbReference type="EMBL" id="TET93061.1"/>
    </source>
</evidence>
<dbReference type="Pfam" id="PF17972">
    <property type="entry name" value="bMG5"/>
    <property type="match status" value="1"/>
</dbReference>
<dbReference type="CDD" id="cd02891">
    <property type="entry name" value="A2M_like"/>
    <property type="match status" value="1"/>
</dbReference>
<dbReference type="PANTHER" id="PTHR40094">
    <property type="entry name" value="ALPHA-2-MACROGLOBULIN HOMOLOG"/>
    <property type="match status" value="1"/>
</dbReference>
<evidence type="ECO:0000259" key="4">
    <source>
        <dbReference type="SMART" id="SM01360"/>
    </source>
</evidence>
<organism evidence="5 6">
    <name type="scientific">Aerophobetes bacterium</name>
    <dbReference type="NCBI Taxonomy" id="2030807"/>
    <lineage>
        <taxon>Bacteria</taxon>
        <taxon>Candidatus Aerophobota</taxon>
    </lineage>
</organism>
<dbReference type="Proteomes" id="UP000316925">
    <property type="component" value="Unassembled WGS sequence"/>
</dbReference>
<dbReference type="Pfam" id="PF17973">
    <property type="entry name" value="bMG10"/>
    <property type="match status" value="1"/>
</dbReference>
<dbReference type="InterPro" id="IPR008930">
    <property type="entry name" value="Terpenoid_cyclase/PrenylTrfase"/>
</dbReference>
<dbReference type="SUPFAM" id="SSF48239">
    <property type="entry name" value="Terpenoid cyclases/Protein prenyltransferases"/>
    <property type="match status" value="1"/>
</dbReference>
<dbReference type="InterPro" id="IPR032812">
    <property type="entry name" value="SbsA_Ig"/>
</dbReference>